<name>A0A2S9GWN2_9BURK</name>
<accession>A0A2S9GWN2</accession>
<feature type="region of interest" description="Disordered" evidence="1">
    <location>
        <begin position="111"/>
        <end position="135"/>
    </location>
</feature>
<protein>
    <submittedName>
        <fullName evidence="2">Uncharacterized protein</fullName>
    </submittedName>
</protein>
<dbReference type="RefSeq" id="WP_105533000.1">
    <property type="nucleotide sequence ID" value="NZ_PUGF01000016.1"/>
</dbReference>
<feature type="compositionally biased region" description="Basic and acidic residues" evidence="1">
    <location>
        <begin position="118"/>
        <end position="128"/>
    </location>
</feature>
<dbReference type="OrthoDB" id="6847320at2"/>
<evidence type="ECO:0000313" key="3">
    <source>
        <dbReference type="Proteomes" id="UP000237839"/>
    </source>
</evidence>
<proteinExistence type="predicted"/>
<reference evidence="2 3" key="1">
    <citation type="submission" date="2018-02" db="EMBL/GenBank/DDBJ databases">
        <title>Solimicrobium silvestre gen. nov., sp. nov., isolated from alpine forest soil.</title>
        <authorList>
            <person name="Margesin R."/>
            <person name="Albuquerque L."/>
            <person name="Zhang D.-C."/>
            <person name="Froufe H.J.C."/>
            <person name="Severino R."/>
            <person name="Roxo I."/>
            <person name="Egas C."/>
            <person name="Da Costa M.S."/>
        </authorList>
    </citation>
    <scope>NUCLEOTIDE SEQUENCE [LARGE SCALE GENOMIC DNA]</scope>
    <source>
        <strain evidence="2 3">S20-91</strain>
    </source>
</reference>
<comment type="caution">
    <text evidence="2">The sequence shown here is derived from an EMBL/GenBank/DDBJ whole genome shotgun (WGS) entry which is preliminary data.</text>
</comment>
<evidence type="ECO:0000256" key="1">
    <source>
        <dbReference type="SAM" id="MobiDB-lite"/>
    </source>
</evidence>
<dbReference type="EMBL" id="PUGF01000016">
    <property type="protein sequence ID" value="PRC92124.1"/>
    <property type="molecule type" value="Genomic_DNA"/>
</dbReference>
<sequence>MAAKMKFSFNLLGAPITLDDAKFAPKQDYRCEKCTATVLYNAGSNPERFGRSVKVEHYFKLKKGFTHEDLCKFNILGQVKIIAKESDKNFIKQLKDGQYELRLLLPSEGNSSNQVNAARKENDHDNDTKNSATTSYVSSGNLNSYLNTAAAVLKLRAFCEEHSEVENHLTLRFDTISVHWKDFYFEIDHYKRLYRILSKATVIYPIAVSGKVKEIKKLESKTKLGTFFWKIDLDVPFEKPDENGTVKKTQVSISTSESRLIDQIKGNEDIVIFGKWRAEKVNSQPNQNKESKVKTWENLPLKFNLTHQRQIIKL</sequence>
<keyword evidence="3" id="KW-1185">Reference proteome</keyword>
<dbReference type="AlphaFoldDB" id="A0A2S9GWN2"/>
<evidence type="ECO:0000313" key="2">
    <source>
        <dbReference type="EMBL" id="PRC92124.1"/>
    </source>
</evidence>
<organism evidence="2 3">
    <name type="scientific">Solimicrobium silvestre</name>
    <dbReference type="NCBI Taxonomy" id="2099400"/>
    <lineage>
        <taxon>Bacteria</taxon>
        <taxon>Pseudomonadati</taxon>
        <taxon>Pseudomonadota</taxon>
        <taxon>Betaproteobacteria</taxon>
        <taxon>Burkholderiales</taxon>
        <taxon>Oxalobacteraceae</taxon>
        <taxon>Solimicrobium</taxon>
    </lineage>
</organism>
<gene>
    <name evidence="2" type="ORF">S2091_3259</name>
</gene>
<dbReference type="Proteomes" id="UP000237839">
    <property type="component" value="Unassembled WGS sequence"/>
</dbReference>